<name>A0A084VT90_ANOSI</name>
<evidence type="ECO:0000313" key="3">
    <source>
        <dbReference type="Proteomes" id="UP000030765"/>
    </source>
</evidence>
<evidence type="ECO:0000313" key="2">
    <source>
        <dbReference type="EnsemblMetazoa" id="ASIC008746-PA"/>
    </source>
</evidence>
<sequence length="99" mass="10907">MPCQCLGTVYIFLRHQETNRTDKFSAVRFPTCFGQQTCSHKHLPSRGGVRHVTTSYGGVEFPSRRLPTRAPAPPLDSFYCGAALNGRTVDRLGQPGGQI</sequence>
<dbReference type="AlphaFoldDB" id="A0A084VT90"/>
<dbReference type="EMBL" id="ATLV01016275">
    <property type="status" value="NOT_ANNOTATED_CDS"/>
    <property type="molecule type" value="Genomic_DNA"/>
</dbReference>
<reference evidence="1 3" key="1">
    <citation type="journal article" date="2014" name="BMC Genomics">
        <title>Genome sequence of Anopheles sinensis provides insight into genetics basis of mosquito competence for malaria parasites.</title>
        <authorList>
            <person name="Zhou D."/>
            <person name="Zhang D."/>
            <person name="Ding G."/>
            <person name="Shi L."/>
            <person name="Hou Q."/>
            <person name="Ye Y."/>
            <person name="Xu Y."/>
            <person name="Zhou H."/>
            <person name="Xiong C."/>
            <person name="Li S."/>
            <person name="Yu J."/>
            <person name="Hong S."/>
            <person name="Yu X."/>
            <person name="Zou P."/>
            <person name="Chen C."/>
            <person name="Chang X."/>
            <person name="Wang W."/>
            <person name="Lv Y."/>
            <person name="Sun Y."/>
            <person name="Ma L."/>
            <person name="Shen B."/>
            <person name="Zhu C."/>
        </authorList>
    </citation>
    <scope>NUCLEOTIDE SEQUENCE [LARGE SCALE GENOMIC DNA]</scope>
</reference>
<proteinExistence type="predicted"/>
<dbReference type="EMBL" id="KE525074">
    <property type="protein sequence ID" value="KFB41184.1"/>
    <property type="molecule type" value="Genomic_DNA"/>
</dbReference>
<reference evidence="2" key="2">
    <citation type="submission" date="2020-05" db="UniProtKB">
        <authorList>
            <consortium name="EnsemblMetazoa"/>
        </authorList>
    </citation>
    <scope>IDENTIFICATION</scope>
</reference>
<dbReference type="VEuPathDB" id="VectorBase:ASIC008746"/>
<organism evidence="1">
    <name type="scientific">Anopheles sinensis</name>
    <name type="common">Mosquito</name>
    <dbReference type="NCBI Taxonomy" id="74873"/>
    <lineage>
        <taxon>Eukaryota</taxon>
        <taxon>Metazoa</taxon>
        <taxon>Ecdysozoa</taxon>
        <taxon>Arthropoda</taxon>
        <taxon>Hexapoda</taxon>
        <taxon>Insecta</taxon>
        <taxon>Pterygota</taxon>
        <taxon>Neoptera</taxon>
        <taxon>Endopterygota</taxon>
        <taxon>Diptera</taxon>
        <taxon>Nematocera</taxon>
        <taxon>Culicoidea</taxon>
        <taxon>Culicidae</taxon>
        <taxon>Anophelinae</taxon>
        <taxon>Anopheles</taxon>
    </lineage>
</organism>
<dbReference type="EnsemblMetazoa" id="ASIC008746-RA">
    <property type="protein sequence ID" value="ASIC008746-PA"/>
    <property type="gene ID" value="ASIC008746"/>
</dbReference>
<protein>
    <submittedName>
        <fullName evidence="1 2">Uncharacterized protein</fullName>
    </submittedName>
</protein>
<dbReference type="Proteomes" id="UP000030765">
    <property type="component" value="Unassembled WGS sequence"/>
</dbReference>
<evidence type="ECO:0000313" key="1">
    <source>
        <dbReference type="EMBL" id="KFB41184.1"/>
    </source>
</evidence>
<accession>A0A084VT90</accession>
<keyword evidence="3" id="KW-1185">Reference proteome</keyword>
<gene>
    <name evidence="1" type="ORF">ZHAS_00008746</name>
</gene>